<organism evidence="2 3">
    <name type="scientific">Yinghuangia soli</name>
    <dbReference type="NCBI Taxonomy" id="2908204"/>
    <lineage>
        <taxon>Bacteria</taxon>
        <taxon>Bacillati</taxon>
        <taxon>Actinomycetota</taxon>
        <taxon>Actinomycetes</taxon>
        <taxon>Kitasatosporales</taxon>
        <taxon>Streptomycetaceae</taxon>
        <taxon>Yinghuangia</taxon>
    </lineage>
</organism>
<sequence length="144" mass="15884">MSPIPSDPEPGGRAATGLPLHLPRRIRPWRYQVGHSELTLRSVDRVPAGEVVEATFFGVVGMKLKTTYEGIALREAGHELAREIARFAGIRSDCTDRLRCLLLDPEADDSFVACVGFSVWTHRETPESDRSGMPRDGSTLILRG</sequence>
<evidence type="ECO:0000256" key="1">
    <source>
        <dbReference type="SAM" id="MobiDB-lite"/>
    </source>
</evidence>
<accession>A0AA41U146</accession>
<feature type="compositionally biased region" description="Basic and acidic residues" evidence="1">
    <location>
        <begin position="124"/>
        <end position="133"/>
    </location>
</feature>
<reference evidence="2" key="1">
    <citation type="submission" date="2022-01" db="EMBL/GenBank/DDBJ databases">
        <title>Genome-Based Taxonomic Classification of the Phylum Actinobacteria.</title>
        <authorList>
            <person name="Gao Y."/>
        </authorList>
    </citation>
    <scope>NUCLEOTIDE SEQUENCE</scope>
    <source>
        <strain evidence="2">KLBMP 8922</strain>
    </source>
</reference>
<name>A0AA41U146_9ACTN</name>
<evidence type="ECO:0000313" key="3">
    <source>
        <dbReference type="Proteomes" id="UP001165378"/>
    </source>
</evidence>
<dbReference type="RefSeq" id="WP_235049792.1">
    <property type="nucleotide sequence ID" value="NZ_JAKFHA010000001.1"/>
</dbReference>
<feature type="region of interest" description="Disordered" evidence="1">
    <location>
        <begin position="124"/>
        <end position="144"/>
    </location>
</feature>
<dbReference type="AlphaFoldDB" id="A0AA41U146"/>
<comment type="caution">
    <text evidence="2">The sequence shown here is derived from an EMBL/GenBank/DDBJ whole genome shotgun (WGS) entry which is preliminary data.</text>
</comment>
<dbReference type="EMBL" id="JAKFHA010000001">
    <property type="protein sequence ID" value="MCF2525764.1"/>
    <property type="molecule type" value="Genomic_DNA"/>
</dbReference>
<gene>
    <name evidence="2" type="ORF">LZ495_00800</name>
</gene>
<proteinExistence type="predicted"/>
<keyword evidence="3" id="KW-1185">Reference proteome</keyword>
<dbReference type="Proteomes" id="UP001165378">
    <property type="component" value="Unassembled WGS sequence"/>
</dbReference>
<protein>
    <submittedName>
        <fullName evidence="2">Uncharacterized protein</fullName>
    </submittedName>
</protein>
<evidence type="ECO:0000313" key="2">
    <source>
        <dbReference type="EMBL" id="MCF2525764.1"/>
    </source>
</evidence>